<reference evidence="2 3" key="1">
    <citation type="journal article" date="2013" name="Nat. Genet.">
        <title>The high-quality draft genome of peach (Prunus persica) identifies unique patterns of genetic diversity, domestication and genome evolution.</title>
        <authorList>
            <consortium name="International Peach Genome Initiative"/>
            <person name="Verde I."/>
            <person name="Abbott A.G."/>
            <person name="Scalabrin S."/>
            <person name="Jung S."/>
            <person name="Shu S."/>
            <person name="Marroni F."/>
            <person name="Zhebentyayeva T."/>
            <person name="Dettori M.T."/>
            <person name="Grimwood J."/>
            <person name="Cattonaro F."/>
            <person name="Zuccolo A."/>
            <person name="Rossini L."/>
            <person name="Jenkins J."/>
            <person name="Vendramin E."/>
            <person name="Meisel L.A."/>
            <person name="Decroocq V."/>
            <person name="Sosinski B."/>
            <person name="Prochnik S."/>
            <person name="Mitros T."/>
            <person name="Policriti A."/>
            <person name="Cipriani G."/>
            <person name="Dondini L."/>
            <person name="Ficklin S."/>
            <person name="Goodstein D.M."/>
            <person name="Xuan P."/>
            <person name="Del Fabbro C."/>
            <person name="Aramini V."/>
            <person name="Copetti D."/>
            <person name="Gonzalez S."/>
            <person name="Horner D.S."/>
            <person name="Falchi R."/>
            <person name="Lucas S."/>
            <person name="Mica E."/>
            <person name="Maldonado J."/>
            <person name="Lazzari B."/>
            <person name="Bielenberg D."/>
            <person name="Pirona R."/>
            <person name="Miculan M."/>
            <person name="Barakat A."/>
            <person name="Testolin R."/>
            <person name="Stella A."/>
            <person name="Tartarini S."/>
            <person name="Tonutti P."/>
            <person name="Arus P."/>
            <person name="Orellana A."/>
            <person name="Wells C."/>
            <person name="Main D."/>
            <person name="Vizzotto G."/>
            <person name="Silva H."/>
            <person name="Salamini F."/>
            <person name="Schmutz J."/>
            <person name="Morgante M."/>
            <person name="Rokhsar D.S."/>
        </authorList>
    </citation>
    <scope>NUCLEOTIDE SEQUENCE [LARGE SCALE GENOMIC DNA]</scope>
    <source>
        <strain evidence="3">cv. Nemared</strain>
    </source>
</reference>
<dbReference type="Proteomes" id="UP000006882">
    <property type="component" value="Chromosome G3"/>
</dbReference>
<evidence type="ECO:0000256" key="1">
    <source>
        <dbReference type="SAM" id="MobiDB-lite"/>
    </source>
</evidence>
<dbReference type="OrthoDB" id="10515167at2759"/>
<feature type="region of interest" description="Disordered" evidence="1">
    <location>
        <begin position="44"/>
        <end position="129"/>
    </location>
</feature>
<accession>A0A251PY60</accession>
<evidence type="ECO:0000313" key="2">
    <source>
        <dbReference type="EMBL" id="ONI16509.1"/>
    </source>
</evidence>
<evidence type="ECO:0000313" key="3">
    <source>
        <dbReference type="Proteomes" id="UP000006882"/>
    </source>
</evidence>
<feature type="compositionally biased region" description="Pro residues" evidence="1">
    <location>
        <begin position="48"/>
        <end position="61"/>
    </location>
</feature>
<proteinExistence type="predicted"/>
<keyword evidence="3" id="KW-1185">Reference proteome</keyword>
<name>A0A251PY60_PRUPE</name>
<dbReference type="AlphaFoldDB" id="A0A251PY60"/>
<gene>
    <name evidence="2" type="ORF">PRUPE_3G103100</name>
</gene>
<dbReference type="Gramene" id="ONI16509">
    <property type="protein sequence ID" value="ONI16509"/>
    <property type="gene ID" value="PRUPE_3G103100"/>
</dbReference>
<dbReference type="EMBL" id="CM007653">
    <property type="protein sequence ID" value="ONI16509.1"/>
    <property type="molecule type" value="Genomic_DNA"/>
</dbReference>
<protein>
    <submittedName>
        <fullName evidence="2">Uncharacterized protein</fullName>
    </submittedName>
</protein>
<feature type="compositionally biased region" description="Polar residues" evidence="1">
    <location>
        <begin position="81"/>
        <end position="109"/>
    </location>
</feature>
<organism evidence="2 3">
    <name type="scientific">Prunus persica</name>
    <name type="common">Peach</name>
    <name type="synonym">Amygdalus persica</name>
    <dbReference type="NCBI Taxonomy" id="3760"/>
    <lineage>
        <taxon>Eukaryota</taxon>
        <taxon>Viridiplantae</taxon>
        <taxon>Streptophyta</taxon>
        <taxon>Embryophyta</taxon>
        <taxon>Tracheophyta</taxon>
        <taxon>Spermatophyta</taxon>
        <taxon>Magnoliopsida</taxon>
        <taxon>eudicotyledons</taxon>
        <taxon>Gunneridae</taxon>
        <taxon>Pentapetalae</taxon>
        <taxon>rosids</taxon>
        <taxon>fabids</taxon>
        <taxon>Rosales</taxon>
        <taxon>Rosaceae</taxon>
        <taxon>Amygdaloideae</taxon>
        <taxon>Amygdaleae</taxon>
        <taxon>Prunus</taxon>
    </lineage>
</organism>
<feature type="compositionally biased region" description="Pro residues" evidence="1">
    <location>
        <begin position="116"/>
        <end position="126"/>
    </location>
</feature>
<sequence length="138" mass="15441">MRDFFLILMSFAILGTYTTTTFARARTFKEKSTLEFITIIPIYERPSRSPPPLPPYRPPPWSSQSQYQETSSDPRAGEGQASHNLVETNPIRLTTSPPTQKITSTSDTLENFERPVPSPPPPPDPSTPDIQVAAFFSD</sequence>